<keyword evidence="1" id="KW-0812">Transmembrane</keyword>
<evidence type="ECO:0000313" key="3">
    <source>
        <dbReference type="Proteomes" id="UP000297706"/>
    </source>
</evidence>
<feature type="transmembrane region" description="Helical" evidence="1">
    <location>
        <begin position="82"/>
        <end position="100"/>
    </location>
</feature>
<reference evidence="2 3" key="1">
    <citation type="submission" date="2018-02" db="EMBL/GenBank/DDBJ databases">
        <title>A novel lanthanide dependent methylotroph, Methylotenera sp. La3113.</title>
        <authorList>
            <person name="Lv H."/>
            <person name="Tani A."/>
        </authorList>
    </citation>
    <scope>NUCLEOTIDE SEQUENCE [LARGE SCALE GENOMIC DNA]</scope>
    <source>
        <strain evidence="2 3">La3113</strain>
    </source>
</reference>
<keyword evidence="1" id="KW-1133">Transmembrane helix</keyword>
<keyword evidence="1" id="KW-0472">Membrane</keyword>
<organism evidence="2 3">
    <name type="scientific">Methylotenera oryzisoli</name>
    <dbReference type="NCBI Taxonomy" id="2080758"/>
    <lineage>
        <taxon>Bacteria</taxon>
        <taxon>Pseudomonadati</taxon>
        <taxon>Pseudomonadota</taxon>
        <taxon>Betaproteobacteria</taxon>
        <taxon>Nitrosomonadales</taxon>
        <taxon>Methylophilaceae</taxon>
        <taxon>Methylotenera</taxon>
    </lineage>
</organism>
<feature type="transmembrane region" description="Helical" evidence="1">
    <location>
        <begin position="50"/>
        <end position="70"/>
    </location>
</feature>
<dbReference type="AlphaFoldDB" id="A0A4Y9VV25"/>
<name>A0A4Y9VV25_9PROT</name>
<dbReference type="EMBL" id="PQVH01000002">
    <property type="protein sequence ID" value="TFW72987.1"/>
    <property type="molecule type" value="Genomic_DNA"/>
</dbReference>
<gene>
    <name evidence="2" type="ORF">C3Y98_01110</name>
</gene>
<evidence type="ECO:0000313" key="2">
    <source>
        <dbReference type="EMBL" id="TFW72987.1"/>
    </source>
</evidence>
<comment type="caution">
    <text evidence="2">The sequence shown here is derived from an EMBL/GenBank/DDBJ whole genome shotgun (WGS) entry which is preliminary data.</text>
</comment>
<dbReference type="Proteomes" id="UP000297706">
    <property type="component" value="Unassembled WGS sequence"/>
</dbReference>
<feature type="transmembrane region" description="Helical" evidence="1">
    <location>
        <begin position="14"/>
        <end position="43"/>
    </location>
</feature>
<protein>
    <submittedName>
        <fullName evidence="2">Uncharacterized protein</fullName>
    </submittedName>
</protein>
<keyword evidence="3" id="KW-1185">Reference proteome</keyword>
<evidence type="ECO:0000256" key="1">
    <source>
        <dbReference type="SAM" id="Phobius"/>
    </source>
</evidence>
<proteinExistence type="predicted"/>
<sequence>MAVVNYRSAFLQTYIVWAIFSLTNLSLLFPFIIPVFLPFLLVFSAKFLNFLAPVFALALLIAIIAFPYVYEKLNNEVKVFSPLIFNIIFIMLFLTIAEIYKCILIAKELYIIKPECTSSQPFIGSLASQGEFSPEHAYYIKNKRIYFWSYSELKYVAGSDESFKTYKSDIEASCS</sequence>
<accession>A0A4Y9VV25</accession>